<dbReference type="EMBL" id="KV700126">
    <property type="protein sequence ID" value="OCF33217.1"/>
    <property type="molecule type" value="Genomic_DNA"/>
</dbReference>
<proteinExistence type="predicted"/>
<feature type="compositionally biased region" description="Low complexity" evidence="1">
    <location>
        <begin position="317"/>
        <end position="331"/>
    </location>
</feature>
<evidence type="ECO:0000256" key="2">
    <source>
        <dbReference type="SAM" id="SignalP"/>
    </source>
</evidence>
<keyword evidence="4" id="KW-0413">Isomerase</keyword>
<keyword evidence="5" id="KW-1185">Reference proteome</keyword>
<dbReference type="InterPro" id="IPR013766">
    <property type="entry name" value="Thioredoxin_domain"/>
</dbReference>
<evidence type="ECO:0000256" key="1">
    <source>
        <dbReference type="SAM" id="MobiDB-lite"/>
    </source>
</evidence>
<dbReference type="Proteomes" id="UP000092666">
    <property type="component" value="Unassembled WGS sequence"/>
</dbReference>
<organism evidence="4 5">
    <name type="scientific">Kwoniella heveanensis BCC8398</name>
    <dbReference type="NCBI Taxonomy" id="1296120"/>
    <lineage>
        <taxon>Eukaryota</taxon>
        <taxon>Fungi</taxon>
        <taxon>Dikarya</taxon>
        <taxon>Basidiomycota</taxon>
        <taxon>Agaricomycotina</taxon>
        <taxon>Tremellomycetes</taxon>
        <taxon>Tremellales</taxon>
        <taxon>Cryptococcaceae</taxon>
        <taxon>Kwoniella</taxon>
    </lineage>
</organism>
<dbReference type="GO" id="GO:0015035">
    <property type="term" value="F:protein-disulfide reductase activity"/>
    <property type="evidence" value="ECO:0007669"/>
    <property type="project" value="TreeGrafter"/>
</dbReference>
<sequence>MRLSPTIAFAAALLPWSVQAGMYGQPVLNLDARTFKQVMANEHAAMVAFVAPWCGHCRNLGPEYTAAASSLSPLIPFYAVDCDDQANKPLCAEYQIQGFPTIKAFPRAGKGAAKDYQGERKKGALIEYAKTLVPDRVKKLRVEKEGKEDAVIKGFLKEKPDLPHVLLVHPSAPSIPFLWKVLAHRLSGKMHLGFVRDTTSHTVLSSLGVFDPDDSAKDATRVVAFPAGATSKDGLAEYQGALKFNALLEWLQGQLDGTNPPSSQSESKQPKSTDQAQKTIKAESATTDDKKAKDAAARRAKMDEAERRDKERRERAAAAAAAKSAAGAASVEEVEGDTPDAAPDAYGTPGAVGGSGASKVEDAPEAVPQETVDPADGGSSYDAHAPAGGRPADPSPEQAPAQADGLPDEAEDSEAEKTEIVHEEL</sequence>
<dbReference type="PROSITE" id="PS51352">
    <property type="entry name" value="THIOREDOXIN_2"/>
    <property type="match status" value="1"/>
</dbReference>
<feature type="compositionally biased region" description="Basic and acidic residues" evidence="1">
    <location>
        <begin position="415"/>
        <end position="425"/>
    </location>
</feature>
<dbReference type="InterPro" id="IPR036249">
    <property type="entry name" value="Thioredoxin-like_sf"/>
</dbReference>
<dbReference type="GO" id="GO:0034976">
    <property type="term" value="P:response to endoplasmic reticulum stress"/>
    <property type="evidence" value="ECO:0007669"/>
    <property type="project" value="TreeGrafter"/>
</dbReference>
<feature type="region of interest" description="Disordered" evidence="1">
    <location>
        <begin position="254"/>
        <end position="425"/>
    </location>
</feature>
<dbReference type="PANTHER" id="PTHR45815:SF3">
    <property type="entry name" value="PROTEIN DISULFIDE-ISOMERASE A6"/>
    <property type="match status" value="1"/>
</dbReference>
<protein>
    <submittedName>
        <fullName evidence="4">Protein disulfide-isomerase domain</fullName>
    </submittedName>
</protein>
<dbReference type="Pfam" id="PF00085">
    <property type="entry name" value="Thioredoxin"/>
    <property type="match status" value="1"/>
</dbReference>
<evidence type="ECO:0000313" key="5">
    <source>
        <dbReference type="Proteomes" id="UP000092666"/>
    </source>
</evidence>
<dbReference type="AlphaFoldDB" id="A0A1B9GQD5"/>
<dbReference type="Gene3D" id="3.40.30.10">
    <property type="entry name" value="Glutaredoxin"/>
    <property type="match status" value="1"/>
</dbReference>
<feature type="compositionally biased region" description="Basic and acidic residues" evidence="1">
    <location>
        <begin position="287"/>
        <end position="316"/>
    </location>
</feature>
<evidence type="ECO:0000259" key="3">
    <source>
        <dbReference type="PROSITE" id="PS51352"/>
    </source>
</evidence>
<dbReference type="OrthoDB" id="427280at2759"/>
<dbReference type="SUPFAM" id="SSF52833">
    <property type="entry name" value="Thioredoxin-like"/>
    <property type="match status" value="1"/>
</dbReference>
<evidence type="ECO:0000313" key="4">
    <source>
        <dbReference type="EMBL" id="OCF33217.1"/>
    </source>
</evidence>
<reference evidence="5" key="2">
    <citation type="submission" date="2013-12" db="EMBL/GenBank/DDBJ databases">
        <title>Evolution of pathogenesis and genome organization in the Tremellales.</title>
        <authorList>
            <person name="Cuomo C."/>
            <person name="Litvintseva A."/>
            <person name="Heitman J."/>
            <person name="Chen Y."/>
            <person name="Sun S."/>
            <person name="Springer D."/>
            <person name="Dromer F."/>
            <person name="Young S."/>
            <person name="Zeng Q."/>
            <person name="Chapman S."/>
            <person name="Gujja S."/>
            <person name="Saif S."/>
            <person name="Birren B."/>
        </authorList>
    </citation>
    <scope>NUCLEOTIDE SEQUENCE [LARGE SCALE GENOMIC DNA]</scope>
    <source>
        <strain evidence="5">BCC8398</strain>
    </source>
</reference>
<dbReference type="PANTHER" id="PTHR45815">
    <property type="entry name" value="PROTEIN DISULFIDE-ISOMERASE A6"/>
    <property type="match status" value="1"/>
</dbReference>
<feature type="signal peptide" evidence="2">
    <location>
        <begin position="1"/>
        <end position="20"/>
    </location>
</feature>
<name>A0A1B9GQD5_9TREE</name>
<feature type="compositionally biased region" description="Low complexity" evidence="1">
    <location>
        <begin position="260"/>
        <end position="272"/>
    </location>
</feature>
<feature type="chain" id="PRO_5008627248" evidence="2">
    <location>
        <begin position="21"/>
        <end position="425"/>
    </location>
</feature>
<keyword evidence="2" id="KW-0732">Signal</keyword>
<dbReference type="GO" id="GO:0005788">
    <property type="term" value="C:endoplasmic reticulum lumen"/>
    <property type="evidence" value="ECO:0007669"/>
    <property type="project" value="TreeGrafter"/>
</dbReference>
<reference evidence="4 5" key="1">
    <citation type="submission" date="2013-07" db="EMBL/GenBank/DDBJ databases">
        <title>The Genome Sequence of Cryptococcus heveanensis BCC8398.</title>
        <authorList>
            <consortium name="The Broad Institute Genome Sequencing Platform"/>
            <person name="Cuomo C."/>
            <person name="Litvintseva A."/>
            <person name="Chen Y."/>
            <person name="Heitman J."/>
            <person name="Sun S."/>
            <person name="Springer D."/>
            <person name="Dromer F."/>
            <person name="Young S.K."/>
            <person name="Zeng Q."/>
            <person name="Gargeya S."/>
            <person name="Fitzgerald M."/>
            <person name="Abouelleil A."/>
            <person name="Alvarado L."/>
            <person name="Berlin A.M."/>
            <person name="Chapman S.B."/>
            <person name="Dewar J."/>
            <person name="Goldberg J."/>
            <person name="Griggs A."/>
            <person name="Gujja S."/>
            <person name="Hansen M."/>
            <person name="Howarth C."/>
            <person name="Imamovic A."/>
            <person name="Larimer J."/>
            <person name="McCowan C."/>
            <person name="Murphy C."/>
            <person name="Pearson M."/>
            <person name="Priest M."/>
            <person name="Roberts A."/>
            <person name="Saif S."/>
            <person name="Shea T."/>
            <person name="Sykes S."/>
            <person name="Wortman J."/>
            <person name="Nusbaum C."/>
            <person name="Birren B."/>
        </authorList>
    </citation>
    <scope>NUCLEOTIDE SEQUENCE [LARGE SCALE GENOMIC DNA]</scope>
    <source>
        <strain evidence="4 5">BCC8398</strain>
    </source>
</reference>
<feature type="domain" description="Thioredoxin" evidence="3">
    <location>
        <begin position="3"/>
        <end position="134"/>
    </location>
</feature>
<dbReference type="GO" id="GO:0016853">
    <property type="term" value="F:isomerase activity"/>
    <property type="evidence" value="ECO:0007669"/>
    <property type="project" value="UniProtKB-KW"/>
</dbReference>
<dbReference type="STRING" id="1296120.A0A1B9GQD5"/>
<accession>A0A1B9GQD5</accession>
<gene>
    <name evidence="4" type="ORF">I316_04958</name>
</gene>